<dbReference type="EMBL" id="KB308870">
    <property type="protein sequence ID" value="ELT96306.1"/>
    <property type="molecule type" value="Genomic_DNA"/>
</dbReference>
<reference evidence="2" key="3">
    <citation type="submission" date="2015-06" db="UniProtKB">
        <authorList>
            <consortium name="EnsemblMetazoa"/>
        </authorList>
    </citation>
    <scope>IDENTIFICATION</scope>
</reference>
<reference evidence="3" key="1">
    <citation type="submission" date="2012-12" db="EMBL/GenBank/DDBJ databases">
        <authorList>
            <person name="Hellsten U."/>
            <person name="Grimwood J."/>
            <person name="Chapman J.A."/>
            <person name="Shapiro H."/>
            <person name="Aerts A."/>
            <person name="Otillar R.P."/>
            <person name="Terry A.Y."/>
            <person name="Boore J.L."/>
            <person name="Simakov O."/>
            <person name="Marletaz F."/>
            <person name="Cho S.-J."/>
            <person name="Edsinger-Gonzales E."/>
            <person name="Havlak P."/>
            <person name="Kuo D.-H."/>
            <person name="Larsson T."/>
            <person name="Lv J."/>
            <person name="Arendt D."/>
            <person name="Savage R."/>
            <person name="Osoegawa K."/>
            <person name="de Jong P."/>
            <person name="Lindberg D.R."/>
            <person name="Seaver E.C."/>
            <person name="Weisblat D.A."/>
            <person name="Putnam N.H."/>
            <person name="Grigoriev I.V."/>
            <person name="Rokhsar D.S."/>
        </authorList>
    </citation>
    <scope>NUCLEOTIDE SEQUENCE</scope>
    <source>
        <strain evidence="3">I ESC-2004</strain>
    </source>
</reference>
<dbReference type="PANTHER" id="PTHR34415">
    <property type="entry name" value="INTEGRASE CATALYTIC DOMAIN-CONTAINING PROTEIN"/>
    <property type="match status" value="1"/>
</dbReference>
<proteinExistence type="predicted"/>
<accession>R7TY18</accession>
<dbReference type="PANTHER" id="PTHR34415:SF1">
    <property type="entry name" value="INTEGRASE CATALYTIC DOMAIN-CONTAINING PROTEIN"/>
    <property type="match status" value="1"/>
</dbReference>
<sequence length="141" mass="15953">MYKLHMVSNDRLGALQKHYRKNGIAPKEKKNGGRAINKQAFDLPTIEHVSGFLQNYADQHALVLPGRVPGYWRDDARLLPAAHTKTFVFDVYSKARTLLCPIYTISLRVMASTVVYSIKLLCTCKPVSTDEVLLYCIKVRA</sequence>
<organism evidence="1">
    <name type="scientific">Capitella teleta</name>
    <name type="common">Polychaete worm</name>
    <dbReference type="NCBI Taxonomy" id="283909"/>
    <lineage>
        <taxon>Eukaryota</taxon>
        <taxon>Metazoa</taxon>
        <taxon>Spiralia</taxon>
        <taxon>Lophotrochozoa</taxon>
        <taxon>Annelida</taxon>
        <taxon>Polychaeta</taxon>
        <taxon>Sedentaria</taxon>
        <taxon>Scolecida</taxon>
        <taxon>Capitellidae</taxon>
        <taxon>Capitella</taxon>
    </lineage>
</organism>
<protein>
    <submittedName>
        <fullName evidence="1 2">Uncharacterized protein</fullName>
    </submittedName>
</protein>
<name>R7TY18_CAPTE</name>
<gene>
    <name evidence="1" type="ORF">CAPTEDRAFT_192114</name>
</gene>
<keyword evidence="3" id="KW-1185">Reference proteome</keyword>
<dbReference type="EnsemblMetazoa" id="CapteT192114">
    <property type="protein sequence ID" value="CapteP192114"/>
    <property type="gene ID" value="CapteG192114"/>
</dbReference>
<dbReference type="OrthoDB" id="5980730at2759"/>
<dbReference type="EMBL" id="AMQN01011416">
    <property type="status" value="NOT_ANNOTATED_CDS"/>
    <property type="molecule type" value="Genomic_DNA"/>
</dbReference>
<dbReference type="AlphaFoldDB" id="R7TY18"/>
<evidence type="ECO:0000313" key="3">
    <source>
        <dbReference type="Proteomes" id="UP000014760"/>
    </source>
</evidence>
<evidence type="ECO:0000313" key="2">
    <source>
        <dbReference type="EnsemblMetazoa" id="CapteP192114"/>
    </source>
</evidence>
<evidence type="ECO:0000313" key="1">
    <source>
        <dbReference type="EMBL" id="ELT96306.1"/>
    </source>
</evidence>
<dbReference type="Proteomes" id="UP000014760">
    <property type="component" value="Unassembled WGS sequence"/>
</dbReference>
<dbReference type="OMA" id="YCSAERS"/>
<dbReference type="HOGENOM" id="CLU_1827136_0_0_1"/>
<reference evidence="1 3" key="2">
    <citation type="journal article" date="2013" name="Nature">
        <title>Insights into bilaterian evolution from three spiralian genomes.</title>
        <authorList>
            <person name="Simakov O."/>
            <person name="Marletaz F."/>
            <person name="Cho S.J."/>
            <person name="Edsinger-Gonzales E."/>
            <person name="Havlak P."/>
            <person name="Hellsten U."/>
            <person name="Kuo D.H."/>
            <person name="Larsson T."/>
            <person name="Lv J."/>
            <person name="Arendt D."/>
            <person name="Savage R."/>
            <person name="Osoegawa K."/>
            <person name="de Jong P."/>
            <person name="Grimwood J."/>
            <person name="Chapman J.A."/>
            <person name="Shapiro H."/>
            <person name="Aerts A."/>
            <person name="Otillar R.P."/>
            <person name="Terry A.Y."/>
            <person name="Boore J.L."/>
            <person name="Grigoriev I.V."/>
            <person name="Lindberg D.R."/>
            <person name="Seaver E.C."/>
            <person name="Weisblat D.A."/>
            <person name="Putnam N.H."/>
            <person name="Rokhsar D.S."/>
        </authorList>
    </citation>
    <scope>NUCLEOTIDE SEQUENCE</scope>
    <source>
        <strain evidence="1 3">I ESC-2004</strain>
    </source>
</reference>